<reference evidence="1" key="1">
    <citation type="submission" date="2023-04" db="EMBL/GenBank/DDBJ databases">
        <title>Draft Genome sequencing of Naganishia species isolated from polar environments using Oxford Nanopore Technology.</title>
        <authorList>
            <person name="Leo P."/>
            <person name="Venkateswaran K."/>
        </authorList>
    </citation>
    <scope>NUCLEOTIDE SEQUENCE</scope>
    <source>
        <strain evidence="1">DBVPG 5303</strain>
    </source>
</reference>
<protein>
    <submittedName>
        <fullName evidence="1">Uncharacterized protein</fullName>
    </submittedName>
</protein>
<sequence length="364" mass="41176">MSMLLRTKVFRPQSLSSPRWTPANYRAYAAAVKMPESAKAIATKERREEYEKECEREKLEEEAAERIRSIRIVPKSPDELYRGLGLDPDLGRDAKREAELKIQRTSKYAWAKCQSGYKYALAAGEVCFSVEEYPDGCGEFFVSFAKRKGAALLQKEQSSAGKTPGYTFPYHPRRSLFAVASFEEAIHYADALVEKMITSKELLSSLQKSAPWRHEPSSARQIDILWRIVTDALEKQEQIQAALTMTKGEVCSELPSFGNDCGQSLITLPTSPFIQAGDLITNVMMELEKVMSWIVSWNPAYMSRAVQPFADPSFLLFLCLQDPLLGDEVEPGEEGHPVFKEYEDIKVSHQADFTLSNEIYHSED</sequence>
<gene>
    <name evidence="1" type="ORF">QFC24_005320</name>
</gene>
<proteinExistence type="predicted"/>
<comment type="caution">
    <text evidence="1">The sequence shown here is derived from an EMBL/GenBank/DDBJ whole genome shotgun (WGS) entry which is preliminary data.</text>
</comment>
<organism evidence="1 2">
    <name type="scientific">Naganishia onofrii</name>
    <dbReference type="NCBI Taxonomy" id="1851511"/>
    <lineage>
        <taxon>Eukaryota</taxon>
        <taxon>Fungi</taxon>
        <taxon>Dikarya</taxon>
        <taxon>Basidiomycota</taxon>
        <taxon>Agaricomycotina</taxon>
        <taxon>Tremellomycetes</taxon>
        <taxon>Filobasidiales</taxon>
        <taxon>Filobasidiaceae</taxon>
        <taxon>Naganishia</taxon>
    </lineage>
</organism>
<name>A0ACC2XAD0_9TREE</name>
<keyword evidence="2" id="KW-1185">Reference proteome</keyword>
<dbReference type="Proteomes" id="UP001234202">
    <property type="component" value="Unassembled WGS sequence"/>
</dbReference>
<dbReference type="EMBL" id="JASBWV010000021">
    <property type="protein sequence ID" value="KAJ9120364.1"/>
    <property type="molecule type" value="Genomic_DNA"/>
</dbReference>
<evidence type="ECO:0000313" key="2">
    <source>
        <dbReference type="Proteomes" id="UP001234202"/>
    </source>
</evidence>
<accession>A0ACC2XAD0</accession>
<evidence type="ECO:0000313" key="1">
    <source>
        <dbReference type="EMBL" id="KAJ9120364.1"/>
    </source>
</evidence>